<name>A0A944QRV8_9GAMM</name>
<gene>
    <name evidence="1" type="ORF">KME65_00290</name>
</gene>
<dbReference type="Gene3D" id="2.30.30.830">
    <property type="match status" value="1"/>
</dbReference>
<dbReference type="PIRSF" id="PIRSF016481">
    <property type="entry name" value="Pilus_assembly_PilP"/>
    <property type="match status" value="1"/>
</dbReference>
<reference evidence="1 2" key="1">
    <citation type="submission" date="2021-05" db="EMBL/GenBank/DDBJ databases">
        <title>Genetic and Functional Diversity in Clade A Lucinid endosymbionts from the Bahamas.</title>
        <authorList>
            <person name="Giani N.M."/>
            <person name="Engel A.S."/>
            <person name="Campbell B.J."/>
        </authorList>
    </citation>
    <scope>NUCLEOTIDE SEQUENCE [LARGE SCALE GENOMIC DNA]</scope>
    <source>
        <strain evidence="1">LUC16012Gg_MoonRockCtena</strain>
    </source>
</reference>
<organism evidence="1 2">
    <name type="scientific">Candidatus Thiodiazotropha taylori</name>
    <dbReference type="NCBI Taxonomy" id="2792791"/>
    <lineage>
        <taxon>Bacteria</taxon>
        <taxon>Pseudomonadati</taxon>
        <taxon>Pseudomonadota</taxon>
        <taxon>Gammaproteobacteria</taxon>
        <taxon>Chromatiales</taxon>
        <taxon>Sedimenticolaceae</taxon>
        <taxon>Candidatus Thiodiazotropha</taxon>
    </lineage>
</organism>
<comment type="caution">
    <text evidence="1">The sequence shown here is derived from an EMBL/GenBank/DDBJ whole genome shotgun (WGS) entry which is preliminary data.</text>
</comment>
<dbReference type="Proteomes" id="UP000770889">
    <property type="component" value="Unassembled WGS sequence"/>
</dbReference>
<sequence length="179" mass="20033">MSMRILCDRILWLPLLFSVAVLSGCANPNLDELRGFVSQQKLQPPERIEPLPEIRQIETFIYSDTGRRNPFIDMFGDQAETASVAGSGIRPDFNRRKEELETYPLDSIRMVGTLEQIGATWGLVKTKEGTVHKVKSGNYLGQNHGRIVLVSEDRIELTEIVQDGSGGYIERQASLALAE</sequence>
<accession>A0A944QRV8</accession>
<dbReference type="PROSITE" id="PS51257">
    <property type="entry name" value="PROKAR_LIPOPROTEIN"/>
    <property type="match status" value="1"/>
</dbReference>
<proteinExistence type="predicted"/>
<dbReference type="EMBL" id="JAHHGM010000001">
    <property type="protein sequence ID" value="MBT2987377.1"/>
    <property type="molecule type" value="Genomic_DNA"/>
</dbReference>
<dbReference type="AlphaFoldDB" id="A0A944QRV8"/>
<dbReference type="Pfam" id="PF04351">
    <property type="entry name" value="PilP"/>
    <property type="match status" value="1"/>
</dbReference>
<protein>
    <submittedName>
        <fullName evidence="1">Pilus assembly protein PilP</fullName>
    </submittedName>
</protein>
<evidence type="ECO:0000313" key="1">
    <source>
        <dbReference type="EMBL" id="MBT2987377.1"/>
    </source>
</evidence>
<evidence type="ECO:0000313" key="2">
    <source>
        <dbReference type="Proteomes" id="UP000770889"/>
    </source>
</evidence>
<dbReference type="InterPro" id="IPR007446">
    <property type="entry name" value="PilP"/>
</dbReference>